<sequence length="354" mass="40333">MKRHVVFLEVEGGNDKGADGLRPDTMPMVNSLKMFGWTSEVIFYAESKKEEIFQSIVENADAYISRINPGNLEDESSYFELLRNLTNQGIIGMERPEVMMSYGAKDVLVKLRDTSLVPTDTFAYYSMSDFIANFPKQLEKGERVLKQNRGSTGEGIWRVELIDQNEVDENGVLFTAMVRCTEAKDNQVQEFVLGDFLNFCEQYIEGENGMLVDMPFLPRIVEGEIRILMINDKPVNVVHKKPAEGDNAFSATLFSGAKYRYDTPEDWPILISLFQQKLPMVVEILGNYDLPLIWTADFILDTDENKLDKYILGEMNCSCVGFTSHLELSDEVAEAIIKLVTKNKKNHKELEEQL</sequence>
<accession>A0A1S2L899</accession>
<dbReference type="OrthoDB" id="1404368at2"/>
<reference evidence="3" key="4">
    <citation type="submission" date="2020-10" db="EMBL/GenBank/DDBJ databases">
        <authorList>
            <person name="Bassil N.M."/>
            <person name="Lloyd J.R."/>
        </authorList>
    </citation>
    <scope>NUCLEOTIDE SEQUENCE</scope>
    <source>
        <strain evidence="3">NB2006</strain>
    </source>
</reference>
<dbReference type="EMBL" id="CP063356">
    <property type="protein sequence ID" value="QOY37942.1"/>
    <property type="molecule type" value="Genomic_DNA"/>
</dbReference>
<dbReference type="AlphaFoldDB" id="A0A1S2L899"/>
<evidence type="ECO:0000313" key="3">
    <source>
        <dbReference type="EMBL" id="QOY37942.1"/>
    </source>
</evidence>
<dbReference type="SUPFAM" id="SSF56059">
    <property type="entry name" value="Glutathione synthetase ATP-binding domain-like"/>
    <property type="match status" value="1"/>
</dbReference>
<reference evidence="3 4" key="2">
    <citation type="journal article" date="2017" name="Genome Announc.">
        <title>Draft Genome Sequences of Four Alkaliphilic Bacteria Belonging to the Anaerobacillus Genus.</title>
        <authorList>
            <person name="Bassil N.M."/>
            <person name="Lloyd J.R."/>
        </authorList>
    </citation>
    <scope>NUCLEOTIDE SEQUENCE [LARGE SCALE GENOMIC DNA]</scope>
    <source>
        <strain evidence="3 4">NB2006</strain>
    </source>
</reference>
<evidence type="ECO:0000313" key="2">
    <source>
        <dbReference type="EMBL" id="OIJ08739.1"/>
    </source>
</evidence>
<reference evidence="3 4" key="3">
    <citation type="journal article" date="2019" name="Int. J. Syst. Evol. Microbiol.">
        <title>Anaerobacillus isosaccharinicus sp. nov., an alkaliphilic bacterium which degrades isosaccharinic acid.</title>
        <authorList>
            <person name="Bassil N.M."/>
            <person name="Lloyd J.R."/>
        </authorList>
    </citation>
    <scope>NUCLEOTIDE SEQUENCE [LARGE SCALE GENOMIC DNA]</scope>
    <source>
        <strain evidence="3 4">NB2006</strain>
    </source>
</reference>
<dbReference type="Pfam" id="PF20668">
    <property type="entry name" value="DUF6815"/>
    <property type="match status" value="1"/>
</dbReference>
<feature type="domain" description="DUF6815" evidence="1">
    <location>
        <begin position="222"/>
        <end position="321"/>
    </location>
</feature>
<dbReference type="InterPro" id="IPR049212">
    <property type="entry name" value="DUF6815"/>
</dbReference>
<name>A0A1S2L899_9BACI</name>
<dbReference type="Proteomes" id="UP000180175">
    <property type="component" value="Chromosome"/>
</dbReference>
<evidence type="ECO:0000259" key="1">
    <source>
        <dbReference type="Pfam" id="PF20668"/>
    </source>
</evidence>
<dbReference type="Gene3D" id="3.30.470.20">
    <property type="entry name" value="ATP-grasp fold, B domain"/>
    <property type="match status" value="1"/>
</dbReference>
<organism evidence="2 4">
    <name type="scientific">Anaerobacillus isosaccharinicus</name>
    <dbReference type="NCBI Taxonomy" id="1532552"/>
    <lineage>
        <taxon>Bacteria</taxon>
        <taxon>Bacillati</taxon>
        <taxon>Bacillota</taxon>
        <taxon>Bacilli</taxon>
        <taxon>Bacillales</taxon>
        <taxon>Bacillaceae</taxon>
        <taxon>Anaerobacillus</taxon>
    </lineage>
</organism>
<dbReference type="NCBIfam" id="NF033816">
    <property type="entry name" value="Cj0069_fam"/>
    <property type="match status" value="1"/>
</dbReference>
<proteinExistence type="predicted"/>
<dbReference type="RefSeq" id="WP_071318467.1">
    <property type="nucleotide sequence ID" value="NZ_CP063356.2"/>
</dbReference>
<reference evidence="2 4" key="1">
    <citation type="submission" date="2016-10" db="EMBL/GenBank/DDBJ databases">
        <title>Draft genome sequences of four alkaliphilic bacteria belonging to the Anaerobacillus genus.</title>
        <authorList>
            <person name="Bassil N.M."/>
            <person name="Lloyd J.R."/>
        </authorList>
    </citation>
    <scope>NUCLEOTIDE SEQUENCE [LARGE SCALE GENOMIC DNA]</scope>
    <source>
        <strain evidence="2 4">NB2006</strain>
    </source>
</reference>
<keyword evidence="4" id="KW-1185">Reference proteome</keyword>
<dbReference type="KEGG" id="aia:AWH56_010435"/>
<evidence type="ECO:0000313" key="4">
    <source>
        <dbReference type="Proteomes" id="UP000180175"/>
    </source>
</evidence>
<protein>
    <submittedName>
        <fullName evidence="3">Cj0069 family protein</fullName>
    </submittedName>
</protein>
<dbReference type="EMBL" id="LQXD01000159">
    <property type="protein sequence ID" value="OIJ08739.1"/>
    <property type="molecule type" value="Genomic_DNA"/>
</dbReference>
<gene>
    <name evidence="3" type="ORF">AWH56_010435</name>
    <name evidence="2" type="ORF">AWH56_18630</name>
</gene>